<evidence type="ECO:0000256" key="1">
    <source>
        <dbReference type="SAM" id="SignalP"/>
    </source>
</evidence>
<comment type="caution">
    <text evidence="2">The sequence shown here is derived from an EMBL/GenBank/DDBJ whole genome shotgun (WGS) entry which is preliminary data.</text>
</comment>
<evidence type="ECO:0008006" key="4">
    <source>
        <dbReference type="Google" id="ProtNLM"/>
    </source>
</evidence>
<gene>
    <name evidence="2" type="ORF">HNO84_07470</name>
</gene>
<dbReference type="Proteomes" id="UP000536746">
    <property type="component" value="Unassembled WGS sequence"/>
</dbReference>
<evidence type="ECO:0000313" key="3">
    <source>
        <dbReference type="Proteomes" id="UP000536746"/>
    </source>
</evidence>
<accession>A0ABX2LSB0</accession>
<dbReference type="RefSeq" id="WP_158522509.1">
    <property type="nucleotide sequence ID" value="NZ_CP018845.1"/>
</dbReference>
<feature type="chain" id="PRO_5046679126" description="DUF1775 domain-containing protein" evidence="1">
    <location>
        <begin position="21"/>
        <end position="58"/>
    </location>
</feature>
<reference evidence="2 3" key="1">
    <citation type="journal article" date="2020" name="Front. Plant Sci.">
        <title>Isolation of Rhizosphere Bacteria That Improve Quality and Water Stress Tolerance in Greenhouse Ornamentals.</title>
        <authorList>
            <person name="Nordstedt N.P."/>
            <person name="Jones M.L."/>
        </authorList>
    </citation>
    <scope>NUCLEOTIDE SEQUENCE [LARGE SCALE GENOMIC DNA]</scope>
    <source>
        <strain evidence="2 3">C6C2</strain>
    </source>
</reference>
<sequence length="58" mass="5939">MSARKIAAVALAAALLSAHAHVHADIEVGQGMPAATVRSDVLPGSGHSWSVELNRPGR</sequence>
<dbReference type="EMBL" id="JABFMT010000005">
    <property type="protein sequence ID" value="NUU01432.1"/>
    <property type="molecule type" value="Genomic_DNA"/>
</dbReference>
<keyword evidence="1" id="KW-0732">Signal</keyword>
<protein>
    <recommendedName>
        <fullName evidence="4">DUF1775 domain-containing protein</fullName>
    </recommendedName>
</protein>
<feature type="signal peptide" evidence="1">
    <location>
        <begin position="1"/>
        <end position="20"/>
    </location>
</feature>
<proteinExistence type="predicted"/>
<name>A0ABX2LSB0_9BURK</name>
<organism evidence="2 3">
    <name type="scientific">Herbaspirillum robiniae</name>
    <dbReference type="NCBI Taxonomy" id="2014887"/>
    <lineage>
        <taxon>Bacteria</taxon>
        <taxon>Pseudomonadati</taxon>
        <taxon>Pseudomonadota</taxon>
        <taxon>Betaproteobacteria</taxon>
        <taxon>Burkholderiales</taxon>
        <taxon>Oxalobacteraceae</taxon>
        <taxon>Herbaspirillum</taxon>
    </lineage>
</organism>
<evidence type="ECO:0000313" key="2">
    <source>
        <dbReference type="EMBL" id="NUU01432.1"/>
    </source>
</evidence>
<keyword evidence="3" id="KW-1185">Reference proteome</keyword>